<gene>
    <name evidence="1" type="ORF">BZG09_06695</name>
</gene>
<dbReference type="EMBL" id="MUEO01000012">
    <property type="protein sequence ID" value="OOE44750.1"/>
    <property type="molecule type" value="Genomic_DNA"/>
</dbReference>
<dbReference type="RefSeq" id="WP_077457935.1">
    <property type="nucleotide sequence ID" value="NZ_MUEN01000005.1"/>
</dbReference>
<dbReference type="InterPro" id="IPR010424">
    <property type="entry name" value="EutQ"/>
</dbReference>
<dbReference type="Proteomes" id="UP000188726">
    <property type="component" value="Unassembled WGS sequence"/>
</dbReference>
<evidence type="ECO:0000313" key="1">
    <source>
        <dbReference type="EMBL" id="OOE44750.1"/>
    </source>
</evidence>
<evidence type="ECO:0000313" key="2">
    <source>
        <dbReference type="Proteomes" id="UP000188726"/>
    </source>
</evidence>
<name>A0AB36K868_9GAMM</name>
<dbReference type="Pfam" id="PF06249">
    <property type="entry name" value="EutQ"/>
    <property type="match status" value="1"/>
</dbReference>
<dbReference type="AlphaFoldDB" id="A0AB36K868"/>
<organism evidence="1 2">
    <name type="scientific">Salinivibrio kushneri</name>
    <dbReference type="NCBI Taxonomy" id="1908198"/>
    <lineage>
        <taxon>Bacteria</taxon>
        <taxon>Pseudomonadati</taxon>
        <taxon>Pseudomonadota</taxon>
        <taxon>Gammaproteobacteria</taxon>
        <taxon>Vibrionales</taxon>
        <taxon>Vibrionaceae</taxon>
        <taxon>Salinivibrio</taxon>
    </lineage>
</organism>
<sequence>MKQVKLIDSESLEFSVRGDSPGMAYVARAVSSEISPHIGVGFAKWEGAVVPWTVLYDEVIFVIEGCFELTANGETHFVRPGQMLWIPEGTELVYGGEALFGYVVHPGNWKALHGIE</sequence>
<protein>
    <submittedName>
        <fullName evidence="1">Ethanolamine utilization protein EutQ</fullName>
    </submittedName>
</protein>
<reference evidence="1 2" key="1">
    <citation type="journal article" date="2017" name="Genome Announc.">
        <title>Draft Genome Sequences of Salinivibrio proteolyticus, Salinivibrio sharmensis, Salinivibrio siamensis, Salinivibrio costicola subsp. alcaliphilus, Salinivibrio costicola subsp. vallismortis, and 29 New Isolates Belonging to the Genus Salinivibrio.</title>
        <authorList>
            <person name="Lopez-Hermoso C."/>
            <person name="de la Haba R.R."/>
            <person name="Sanchez-Porro C."/>
            <person name="Bayliss S.C."/>
            <person name="Feil E.J."/>
            <person name="Ventosa A."/>
        </authorList>
    </citation>
    <scope>NUCLEOTIDE SEQUENCE [LARGE SCALE GENOMIC DNA]</scope>
    <source>
        <strain evidence="1 2">IC202</strain>
    </source>
</reference>
<accession>A0AB36K868</accession>
<proteinExistence type="predicted"/>
<dbReference type="InterPro" id="IPR014710">
    <property type="entry name" value="RmlC-like_jellyroll"/>
</dbReference>
<dbReference type="InterPro" id="IPR011051">
    <property type="entry name" value="RmlC_Cupin_sf"/>
</dbReference>
<comment type="caution">
    <text evidence="1">The sequence shown here is derived from an EMBL/GenBank/DDBJ whole genome shotgun (WGS) entry which is preliminary data.</text>
</comment>
<dbReference type="Gene3D" id="2.60.120.10">
    <property type="entry name" value="Jelly Rolls"/>
    <property type="match status" value="1"/>
</dbReference>
<dbReference type="SUPFAM" id="SSF51182">
    <property type="entry name" value="RmlC-like cupins"/>
    <property type="match status" value="1"/>
</dbReference>